<dbReference type="Proteomes" id="UP000176479">
    <property type="component" value="Unassembled WGS sequence"/>
</dbReference>
<comment type="caution">
    <text evidence="2">The sequence shown here is derived from an EMBL/GenBank/DDBJ whole genome shotgun (WGS) entry which is preliminary data.</text>
</comment>
<dbReference type="EMBL" id="MFVK01000028">
    <property type="protein sequence ID" value="OGI98989.1"/>
    <property type="molecule type" value="Genomic_DNA"/>
</dbReference>
<reference evidence="2 3" key="1">
    <citation type="journal article" date="2016" name="Nat. Commun.">
        <title>Thousands of microbial genomes shed light on interconnected biogeochemical processes in an aquifer system.</title>
        <authorList>
            <person name="Anantharaman K."/>
            <person name="Brown C.T."/>
            <person name="Hug L.A."/>
            <person name="Sharon I."/>
            <person name="Castelle C.J."/>
            <person name="Probst A.J."/>
            <person name="Thomas B.C."/>
            <person name="Singh A."/>
            <person name="Wilkins M.J."/>
            <person name="Karaoz U."/>
            <person name="Brodie E.L."/>
            <person name="Williams K.H."/>
            <person name="Hubbard S.S."/>
            <person name="Banfield J.F."/>
        </authorList>
    </citation>
    <scope>NUCLEOTIDE SEQUENCE [LARGE SCALE GENOMIC DNA]</scope>
</reference>
<gene>
    <name evidence="2" type="ORF">A3H53_01095</name>
</gene>
<keyword evidence="1" id="KW-1133">Transmembrane helix</keyword>
<accession>A0A1F6XXZ5</accession>
<keyword evidence="1" id="KW-0812">Transmembrane</keyword>
<sequence>MNLFKKSSLWKLIAAIFTLSLHAHIAEAKGTGIATFLGIFISIVLIVIGTVLSGGLLGGILLQQTAALVGQIQCQAGQNNAFFTGCSDQASSGGSTQQAGTPGSPVLLNENYTATCNSVSLTYDVSGANQYGIYRDGNLINQGSAQGLSKIIYTDSNLNKQATYAYQLIMTDNQGTQFQYPVMNAYTKCLSQCSFTTNKSEIITPAQATLSWSCQDANSCAISPGVGSVNPQTGQTTVAPTASTTYILTCSNIDGETSFSTNINVKKPKLEEVIP</sequence>
<protein>
    <recommendedName>
        <fullName evidence="4">Ig-like domain-containing protein</fullName>
    </recommendedName>
</protein>
<evidence type="ECO:0000313" key="2">
    <source>
        <dbReference type="EMBL" id="OGI98989.1"/>
    </source>
</evidence>
<name>A0A1F6XXZ5_9BACT</name>
<dbReference type="Gene3D" id="2.60.40.10">
    <property type="entry name" value="Immunoglobulins"/>
    <property type="match status" value="1"/>
</dbReference>
<dbReference type="AlphaFoldDB" id="A0A1F6XXZ5"/>
<evidence type="ECO:0008006" key="4">
    <source>
        <dbReference type="Google" id="ProtNLM"/>
    </source>
</evidence>
<feature type="transmembrane region" description="Helical" evidence="1">
    <location>
        <begin position="38"/>
        <end position="62"/>
    </location>
</feature>
<evidence type="ECO:0000313" key="3">
    <source>
        <dbReference type="Proteomes" id="UP000176479"/>
    </source>
</evidence>
<keyword evidence="1" id="KW-0472">Membrane</keyword>
<proteinExistence type="predicted"/>
<organism evidence="2 3">
    <name type="scientific">Candidatus Nomurabacteria bacterium RIFCSPLOWO2_02_FULL_40_10</name>
    <dbReference type="NCBI Taxonomy" id="1801786"/>
    <lineage>
        <taxon>Bacteria</taxon>
        <taxon>Candidatus Nomuraibacteriota</taxon>
    </lineage>
</organism>
<dbReference type="InterPro" id="IPR013783">
    <property type="entry name" value="Ig-like_fold"/>
</dbReference>
<evidence type="ECO:0000256" key="1">
    <source>
        <dbReference type="SAM" id="Phobius"/>
    </source>
</evidence>